<reference evidence="4" key="3">
    <citation type="submission" date="2015-06" db="UniProtKB">
        <authorList>
            <consortium name="EnsemblProtists"/>
        </authorList>
    </citation>
    <scope>IDENTIFICATION</scope>
</reference>
<dbReference type="GeneID" id="17305616"/>
<keyword evidence="5" id="KW-1185">Reference proteome</keyword>
<feature type="compositionally biased region" description="Basic and acidic residues" evidence="2">
    <location>
        <begin position="253"/>
        <end position="279"/>
    </location>
</feature>
<accession>L1JJT9</accession>
<protein>
    <recommendedName>
        <fullName evidence="6">Trichohyalin-plectin-homology domain-containing protein</fullName>
    </recommendedName>
</protein>
<feature type="compositionally biased region" description="Basic and acidic residues" evidence="2">
    <location>
        <begin position="176"/>
        <end position="196"/>
    </location>
</feature>
<sequence>MSKVKDLKQPVVPRIDIDKALTSQKKTKSKHKLLSNDKGEGTKASADKEKKAQAIIPDIVKKQEERQSDAAQQESMRKREKLKEALIKKLMSKYQPGIKDSKTEQLIRSEVDRLLSKPKVAEKDLQEVENKVRKQSNEEISWITSNPFKRVTVFRAGANDEWALMNAKVVEAGLTEEQRAQEDQKRRKDNFRRMLDEQISEQNARRQADREARMRESGQVVADVQAYIQAMDKKKAEQTILFEKLRRAREEEVEAVRKRQERLEQQKKEEERREIERVGPRPGGSSVKKQQQEEMEKNQMKRKEAQEKLKLWKLENDKNLQLKEEIKQKQMQEDMEFARKAQRALDEKEEKRLEELRKLAEKMKARERYGQELGEKLDARAREDEARMLKIQEEARLRAEAQHQERIKREHQKKIEIKETLDRQVEEMNRRKEVEKHLIARQSEIFRQQAQEAAMDEQRRLQARKRDQEIYRMQLEDQLRLDAKLRPARDLMMTEVEKKLNRNFRQP</sequence>
<evidence type="ECO:0000313" key="5">
    <source>
        <dbReference type="Proteomes" id="UP000011087"/>
    </source>
</evidence>
<reference evidence="5" key="2">
    <citation type="submission" date="2012-11" db="EMBL/GenBank/DDBJ databases">
        <authorList>
            <person name="Kuo A."/>
            <person name="Curtis B.A."/>
            <person name="Tanifuji G."/>
            <person name="Burki F."/>
            <person name="Gruber A."/>
            <person name="Irimia M."/>
            <person name="Maruyama S."/>
            <person name="Arias M.C."/>
            <person name="Ball S.G."/>
            <person name="Gile G.H."/>
            <person name="Hirakawa Y."/>
            <person name="Hopkins J.F."/>
            <person name="Rensing S.A."/>
            <person name="Schmutz J."/>
            <person name="Symeonidi A."/>
            <person name="Elias M."/>
            <person name="Eveleigh R.J."/>
            <person name="Herman E.K."/>
            <person name="Klute M.J."/>
            <person name="Nakayama T."/>
            <person name="Obornik M."/>
            <person name="Reyes-Prieto A."/>
            <person name="Armbrust E.V."/>
            <person name="Aves S.J."/>
            <person name="Beiko R.G."/>
            <person name="Coutinho P."/>
            <person name="Dacks J.B."/>
            <person name="Durnford D.G."/>
            <person name="Fast N.M."/>
            <person name="Green B.R."/>
            <person name="Grisdale C."/>
            <person name="Hempe F."/>
            <person name="Henrissat B."/>
            <person name="Hoppner M.P."/>
            <person name="Ishida K.-I."/>
            <person name="Kim E."/>
            <person name="Koreny L."/>
            <person name="Kroth P.G."/>
            <person name="Liu Y."/>
            <person name="Malik S.-B."/>
            <person name="Maier U.G."/>
            <person name="McRose D."/>
            <person name="Mock T."/>
            <person name="Neilson J.A."/>
            <person name="Onodera N.T."/>
            <person name="Poole A.M."/>
            <person name="Pritham E.J."/>
            <person name="Richards T.A."/>
            <person name="Rocap G."/>
            <person name="Roy S.W."/>
            <person name="Sarai C."/>
            <person name="Schaack S."/>
            <person name="Shirato S."/>
            <person name="Slamovits C.H."/>
            <person name="Spencer D.F."/>
            <person name="Suzuki S."/>
            <person name="Worden A.Z."/>
            <person name="Zauner S."/>
            <person name="Barry K."/>
            <person name="Bell C."/>
            <person name="Bharti A.K."/>
            <person name="Crow J.A."/>
            <person name="Grimwood J."/>
            <person name="Kramer R."/>
            <person name="Lindquist E."/>
            <person name="Lucas S."/>
            <person name="Salamov A."/>
            <person name="McFadden G.I."/>
            <person name="Lane C.E."/>
            <person name="Keeling P.J."/>
            <person name="Gray M.W."/>
            <person name="Grigoriev I.V."/>
            <person name="Archibald J.M."/>
        </authorList>
    </citation>
    <scope>NUCLEOTIDE SEQUENCE</scope>
    <source>
        <strain evidence="5">CCMP2712</strain>
    </source>
</reference>
<feature type="region of interest" description="Disordered" evidence="2">
    <location>
        <begin position="1"/>
        <end position="79"/>
    </location>
</feature>
<feature type="compositionally biased region" description="Basic and acidic residues" evidence="2">
    <location>
        <begin position="34"/>
        <end position="52"/>
    </location>
</feature>
<feature type="coiled-coil region" evidence="1">
    <location>
        <begin position="394"/>
        <end position="467"/>
    </location>
</feature>
<keyword evidence="1" id="KW-0175">Coiled coil</keyword>
<feature type="compositionally biased region" description="Basic and acidic residues" evidence="2">
    <location>
        <begin position="203"/>
        <end position="216"/>
    </location>
</feature>
<dbReference type="OrthoDB" id="10626218at2759"/>
<reference evidence="3 5" key="1">
    <citation type="journal article" date="2012" name="Nature">
        <title>Algal genomes reveal evolutionary mosaicism and the fate of nucleomorphs.</title>
        <authorList>
            <consortium name="DOE Joint Genome Institute"/>
            <person name="Curtis B.A."/>
            <person name="Tanifuji G."/>
            <person name="Burki F."/>
            <person name="Gruber A."/>
            <person name="Irimia M."/>
            <person name="Maruyama S."/>
            <person name="Arias M.C."/>
            <person name="Ball S.G."/>
            <person name="Gile G.H."/>
            <person name="Hirakawa Y."/>
            <person name="Hopkins J.F."/>
            <person name="Kuo A."/>
            <person name="Rensing S.A."/>
            <person name="Schmutz J."/>
            <person name="Symeonidi A."/>
            <person name="Elias M."/>
            <person name="Eveleigh R.J."/>
            <person name="Herman E.K."/>
            <person name="Klute M.J."/>
            <person name="Nakayama T."/>
            <person name="Obornik M."/>
            <person name="Reyes-Prieto A."/>
            <person name="Armbrust E.V."/>
            <person name="Aves S.J."/>
            <person name="Beiko R.G."/>
            <person name="Coutinho P."/>
            <person name="Dacks J.B."/>
            <person name="Durnford D.G."/>
            <person name="Fast N.M."/>
            <person name="Green B.R."/>
            <person name="Grisdale C.J."/>
            <person name="Hempel F."/>
            <person name="Henrissat B."/>
            <person name="Hoppner M.P."/>
            <person name="Ishida K."/>
            <person name="Kim E."/>
            <person name="Koreny L."/>
            <person name="Kroth P.G."/>
            <person name="Liu Y."/>
            <person name="Malik S.B."/>
            <person name="Maier U.G."/>
            <person name="McRose D."/>
            <person name="Mock T."/>
            <person name="Neilson J.A."/>
            <person name="Onodera N.T."/>
            <person name="Poole A.M."/>
            <person name="Pritham E.J."/>
            <person name="Richards T.A."/>
            <person name="Rocap G."/>
            <person name="Roy S.W."/>
            <person name="Sarai C."/>
            <person name="Schaack S."/>
            <person name="Shirato S."/>
            <person name="Slamovits C.H."/>
            <person name="Spencer D.F."/>
            <person name="Suzuki S."/>
            <person name="Worden A.Z."/>
            <person name="Zauner S."/>
            <person name="Barry K."/>
            <person name="Bell C."/>
            <person name="Bharti A.K."/>
            <person name="Crow J.A."/>
            <person name="Grimwood J."/>
            <person name="Kramer R."/>
            <person name="Lindquist E."/>
            <person name="Lucas S."/>
            <person name="Salamov A."/>
            <person name="McFadden G.I."/>
            <person name="Lane C.E."/>
            <person name="Keeling P.J."/>
            <person name="Gray M.W."/>
            <person name="Grigoriev I.V."/>
            <person name="Archibald J.M."/>
        </authorList>
    </citation>
    <scope>NUCLEOTIDE SEQUENCE</scope>
    <source>
        <strain evidence="3 5">CCMP2712</strain>
    </source>
</reference>
<dbReference type="OMA" id="QEENLWE"/>
<feature type="compositionally biased region" description="Basic and acidic residues" evidence="2">
    <location>
        <begin position="290"/>
        <end position="303"/>
    </location>
</feature>
<evidence type="ECO:0008006" key="6">
    <source>
        <dbReference type="Google" id="ProtNLM"/>
    </source>
</evidence>
<dbReference type="EnsemblProtists" id="EKX48768">
    <property type="protein sequence ID" value="EKX48768"/>
    <property type="gene ID" value="GUITHDRAFT_162303"/>
</dbReference>
<evidence type="ECO:0000313" key="3">
    <source>
        <dbReference type="EMBL" id="EKX48768.1"/>
    </source>
</evidence>
<evidence type="ECO:0000256" key="2">
    <source>
        <dbReference type="SAM" id="MobiDB-lite"/>
    </source>
</evidence>
<evidence type="ECO:0000313" key="4">
    <source>
        <dbReference type="EnsemblProtists" id="EKX48768"/>
    </source>
</evidence>
<organism evidence="3">
    <name type="scientific">Guillardia theta (strain CCMP2712)</name>
    <name type="common">Cryptophyte</name>
    <dbReference type="NCBI Taxonomy" id="905079"/>
    <lineage>
        <taxon>Eukaryota</taxon>
        <taxon>Cryptophyceae</taxon>
        <taxon>Pyrenomonadales</taxon>
        <taxon>Geminigeraceae</taxon>
        <taxon>Guillardia</taxon>
    </lineage>
</organism>
<name>L1JJT9_GUITC</name>
<dbReference type="RefSeq" id="XP_005835748.1">
    <property type="nucleotide sequence ID" value="XM_005835691.1"/>
</dbReference>
<feature type="compositionally biased region" description="Basic and acidic residues" evidence="2">
    <location>
        <begin position="59"/>
        <end position="68"/>
    </location>
</feature>
<dbReference type="EMBL" id="JH992984">
    <property type="protein sequence ID" value="EKX48768.1"/>
    <property type="molecule type" value="Genomic_DNA"/>
</dbReference>
<feature type="region of interest" description="Disordered" evidence="2">
    <location>
        <begin position="253"/>
        <end position="303"/>
    </location>
</feature>
<dbReference type="KEGG" id="gtt:GUITHDRAFT_162303"/>
<gene>
    <name evidence="3" type="ORF">GUITHDRAFT_162303</name>
</gene>
<dbReference type="PaxDb" id="55529-EKX48768"/>
<dbReference type="AlphaFoldDB" id="L1JJT9"/>
<proteinExistence type="predicted"/>
<feature type="region of interest" description="Disordered" evidence="2">
    <location>
        <begin position="174"/>
        <end position="218"/>
    </location>
</feature>
<dbReference type="Proteomes" id="UP000011087">
    <property type="component" value="Unassembled WGS sequence"/>
</dbReference>
<dbReference type="HOGENOM" id="CLU_538003_0_0_1"/>
<evidence type="ECO:0000256" key="1">
    <source>
        <dbReference type="SAM" id="Coils"/>
    </source>
</evidence>